<dbReference type="PANTHER" id="PTHR33772:SF1">
    <property type="entry name" value="PROTEIN TBATA"/>
    <property type="match status" value="1"/>
</dbReference>
<dbReference type="Proteomes" id="UP001195483">
    <property type="component" value="Unassembled WGS sequence"/>
</dbReference>
<feature type="compositionally biased region" description="Basic residues" evidence="1">
    <location>
        <begin position="76"/>
        <end position="89"/>
    </location>
</feature>
<sequence length="89" mass="10154">MMEKHHVLITVKVKVQSLMSNAEVFRPSNGAELLTRSALGEGYAPSMDMFRKTSRPSTQSGYRFGQLSHNSFFTRHNPHPSRVRHIKGR</sequence>
<reference evidence="2" key="3">
    <citation type="submission" date="2023-05" db="EMBL/GenBank/DDBJ databases">
        <authorList>
            <person name="Smith C.H."/>
        </authorList>
    </citation>
    <scope>NUCLEOTIDE SEQUENCE</scope>
    <source>
        <strain evidence="2">CHS0354</strain>
        <tissue evidence="2">Mantle</tissue>
    </source>
</reference>
<accession>A0AAE0SN01</accession>
<protein>
    <submittedName>
        <fullName evidence="2">Uncharacterized protein</fullName>
    </submittedName>
</protein>
<dbReference type="InterPro" id="IPR037394">
    <property type="entry name" value="TBATA-like"/>
</dbReference>
<dbReference type="PANTHER" id="PTHR33772">
    <property type="entry name" value="THYMUS, BRAIN AND TESTES-ASSOCIATED"/>
    <property type="match status" value="1"/>
</dbReference>
<name>A0AAE0SN01_9BIVA</name>
<evidence type="ECO:0000313" key="2">
    <source>
        <dbReference type="EMBL" id="KAK3594383.1"/>
    </source>
</evidence>
<proteinExistence type="predicted"/>
<reference evidence="2" key="2">
    <citation type="journal article" date="2021" name="Genome Biol. Evol.">
        <title>Developing a high-quality reference genome for a parasitic bivalve with doubly uniparental inheritance (Bivalvia: Unionida).</title>
        <authorList>
            <person name="Smith C.H."/>
        </authorList>
    </citation>
    <scope>NUCLEOTIDE SEQUENCE</scope>
    <source>
        <strain evidence="2">CHS0354</strain>
        <tissue evidence="2">Mantle</tissue>
    </source>
</reference>
<reference evidence="2" key="1">
    <citation type="journal article" date="2021" name="Genome Biol. Evol.">
        <title>A High-Quality Reference Genome for a Parasitic Bivalve with Doubly Uniparental Inheritance (Bivalvia: Unionida).</title>
        <authorList>
            <person name="Smith C.H."/>
        </authorList>
    </citation>
    <scope>NUCLEOTIDE SEQUENCE</scope>
    <source>
        <strain evidence="2">CHS0354</strain>
    </source>
</reference>
<feature type="region of interest" description="Disordered" evidence="1">
    <location>
        <begin position="68"/>
        <end position="89"/>
    </location>
</feature>
<gene>
    <name evidence="2" type="ORF">CHS0354_009676</name>
</gene>
<evidence type="ECO:0000313" key="3">
    <source>
        <dbReference type="Proteomes" id="UP001195483"/>
    </source>
</evidence>
<evidence type="ECO:0000256" key="1">
    <source>
        <dbReference type="SAM" id="MobiDB-lite"/>
    </source>
</evidence>
<keyword evidence="3" id="KW-1185">Reference proteome</keyword>
<comment type="caution">
    <text evidence="2">The sequence shown here is derived from an EMBL/GenBank/DDBJ whole genome shotgun (WGS) entry which is preliminary data.</text>
</comment>
<dbReference type="EMBL" id="JAEAOA010000617">
    <property type="protein sequence ID" value="KAK3594383.1"/>
    <property type="molecule type" value="Genomic_DNA"/>
</dbReference>
<dbReference type="AlphaFoldDB" id="A0AAE0SN01"/>
<organism evidence="2 3">
    <name type="scientific">Potamilus streckersoni</name>
    <dbReference type="NCBI Taxonomy" id="2493646"/>
    <lineage>
        <taxon>Eukaryota</taxon>
        <taxon>Metazoa</taxon>
        <taxon>Spiralia</taxon>
        <taxon>Lophotrochozoa</taxon>
        <taxon>Mollusca</taxon>
        <taxon>Bivalvia</taxon>
        <taxon>Autobranchia</taxon>
        <taxon>Heteroconchia</taxon>
        <taxon>Palaeoheterodonta</taxon>
        <taxon>Unionida</taxon>
        <taxon>Unionoidea</taxon>
        <taxon>Unionidae</taxon>
        <taxon>Ambleminae</taxon>
        <taxon>Lampsilini</taxon>
        <taxon>Potamilus</taxon>
    </lineage>
</organism>